<evidence type="ECO:0000313" key="2">
    <source>
        <dbReference type="Proteomes" id="UP000245720"/>
    </source>
</evidence>
<dbReference type="Proteomes" id="UP000245720">
    <property type="component" value="Unassembled WGS sequence"/>
</dbReference>
<name>A0A315YKZ0_RUMFL</name>
<dbReference type="AlphaFoldDB" id="A0A315YKZ0"/>
<protein>
    <recommendedName>
        <fullName evidence="3">DUF3791 domain-containing protein</fullName>
    </recommendedName>
</protein>
<evidence type="ECO:0000313" key="1">
    <source>
        <dbReference type="EMBL" id="PWJ12198.1"/>
    </source>
</evidence>
<comment type="caution">
    <text evidence="1">The sequence shown here is derived from an EMBL/GenBank/DDBJ whole genome shotgun (WGS) entry which is preliminary data.</text>
</comment>
<organism evidence="1 2">
    <name type="scientific">Ruminococcus flavefaciens</name>
    <dbReference type="NCBI Taxonomy" id="1265"/>
    <lineage>
        <taxon>Bacteria</taxon>
        <taxon>Bacillati</taxon>
        <taxon>Bacillota</taxon>
        <taxon>Clostridia</taxon>
        <taxon>Eubacteriales</taxon>
        <taxon>Oscillospiraceae</taxon>
        <taxon>Ruminococcus</taxon>
    </lineage>
</organism>
<dbReference type="EMBL" id="QGDI01000007">
    <property type="protein sequence ID" value="PWJ12198.1"/>
    <property type="molecule type" value="Genomic_DNA"/>
</dbReference>
<dbReference type="STRING" id="1265.SAMN02910280_1209"/>
<reference evidence="1 2" key="1">
    <citation type="submission" date="2018-05" db="EMBL/GenBank/DDBJ databases">
        <title>The Hungate 1000. A catalogue of reference genomes from the rumen microbiome.</title>
        <authorList>
            <person name="Kelly W."/>
        </authorList>
    </citation>
    <scope>NUCLEOTIDE SEQUENCE [LARGE SCALE GENOMIC DNA]</scope>
    <source>
        <strain evidence="1 2">SAb67</strain>
    </source>
</reference>
<gene>
    <name evidence="1" type="ORF">IE37_01888</name>
</gene>
<evidence type="ECO:0008006" key="3">
    <source>
        <dbReference type="Google" id="ProtNLM"/>
    </source>
</evidence>
<sequence length="76" mass="9041">MTKQDQLMEFCVQDIIERIVKEHNIDYDEAMNLFYSSQTFAKLNDIETGLYLESSDYVYTLFQDELNFGKIIQTEI</sequence>
<dbReference type="OrthoDB" id="9802756at2"/>
<accession>A0A315YKZ0</accession>
<proteinExistence type="predicted"/>
<dbReference type="RefSeq" id="WP_109726656.1">
    <property type="nucleotide sequence ID" value="NZ_QGDI01000007.1"/>
</dbReference>